<keyword evidence="5 9" id="KW-0630">Potassium</keyword>
<evidence type="ECO:0000256" key="2">
    <source>
        <dbReference type="ARBA" id="ARBA00022475"/>
    </source>
</evidence>
<dbReference type="HAMAP" id="MF_00275">
    <property type="entry name" value="KdpA"/>
    <property type="match status" value="1"/>
</dbReference>
<dbReference type="Pfam" id="PF03814">
    <property type="entry name" value="KdpA"/>
    <property type="match status" value="1"/>
</dbReference>
<sequence length="568" mass="61942">MDEINLPASLILFSVVALFSWPLGKYMSQVYSKQKSFSDFFEPVEDRIFKWLGIDPHAEMGLKQYLTAFLLLNLVWLVYAFFILLFQGDLMLNPAGNPSMDWTLALHSAISFITSTNLQHYSGESGATYFSQLAVFTFLQFVSASASLAVGVAVVRSLAKTDAGLGNFYFDFVRSATRILFPLSVLVSVFFLFRGMPMTFDPAQQVVSMQGDTTIVASGPVAAMISIKELGSNGGGYYGTNDAHPFENPDQISFVIHYIIVLLLPLAFVFFIGFYLKNHAFAKMIFAVMIAGFIMVCIPIIYQEIRGNPNIGAMGIDISGGNMEGKEVRYGSFYSALYAGENASVPAGTIASMHDSFMPLSGLFMLIAMQIDCFFGGLGTGWINLFLYLVVAVFLGSLMIGRTPEVLGRKLGIREIQLAVIASVAQILVPMVLAGLACYVYNFDPAATNDLGWLSNQGPHGLSTMFYEYVSSVAGNGSGFEGLGDNTPFWNLSTSLAMLTGRFVPIIAALSIGWMLSKRKAVESTAGTLKVESTTFGIFLFLTIIILNALSSFPVYALGPLSEYFSQQ</sequence>
<feature type="transmembrane region" description="Helical" evidence="9">
    <location>
        <begin position="255"/>
        <end position="275"/>
    </location>
</feature>
<keyword evidence="4 9" id="KW-0812">Transmembrane</keyword>
<evidence type="ECO:0000256" key="8">
    <source>
        <dbReference type="ARBA" id="ARBA00023136"/>
    </source>
</evidence>
<feature type="transmembrane region" description="Helical" evidence="9">
    <location>
        <begin position="385"/>
        <end position="404"/>
    </location>
</feature>
<dbReference type="PIRSF" id="PIRSF001294">
    <property type="entry name" value="K_ATPaseA"/>
    <property type="match status" value="1"/>
</dbReference>
<feature type="transmembrane region" description="Helical" evidence="9">
    <location>
        <begin position="281"/>
        <end position="302"/>
    </location>
</feature>
<name>A0ABX0UTW4_9BACT</name>
<proteinExistence type="inferred from homology"/>
<keyword evidence="1 9" id="KW-0813">Transport</keyword>
<dbReference type="EMBL" id="JAASQJ010000004">
    <property type="protein sequence ID" value="NIJ55175.1"/>
    <property type="molecule type" value="Genomic_DNA"/>
</dbReference>
<gene>
    <name evidence="9" type="primary">kdpA</name>
    <name evidence="10" type="ORF">FHS68_004362</name>
</gene>
<feature type="transmembrane region" description="Helical" evidence="9">
    <location>
        <begin position="6"/>
        <end position="24"/>
    </location>
</feature>
<evidence type="ECO:0000313" key="11">
    <source>
        <dbReference type="Proteomes" id="UP001179181"/>
    </source>
</evidence>
<reference evidence="10 11" key="1">
    <citation type="submission" date="2020-03" db="EMBL/GenBank/DDBJ databases">
        <title>Genomic Encyclopedia of Type Strains, Phase IV (KMG-IV): sequencing the most valuable type-strain genomes for metagenomic binning, comparative biology and taxonomic classification.</title>
        <authorList>
            <person name="Goeker M."/>
        </authorList>
    </citation>
    <scope>NUCLEOTIDE SEQUENCE [LARGE SCALE GENOMIC DNA]</scope>
    <source>
        <strain evidence="10 11">DSM 102865</strain>
    </source>
</reference>
<evidence type="ECO:0000313" key="10">
    <source>
        <dbReference type="EMBL" id="NIJ55175.1"/>
    </source>
</evidence>
<keyword evidence="11" id="KW-1185">Reference proteome</keyword>
<evidence type="ECO:0000256" key="5">
    <source>
        <dbReference type="ARBA" id="ARBA00022958"/>
    </source>
</evidence>
<dbReference type="PANTHER" id="PTHR30607:SF2">
    <property type="entry name" value="POTASSIUM-TRANSPORTING ATPASE POTASSIUM-BINDING SUBUNIT"/>
    <property type="match status" value="1"/>
</dbReference>
<accession>A0ABX0UTW4</accession>
<evidence type="ECO:0000256" key="4">
    <source>
        <dbReference type="ARBA" id="ARBA00022692"/>
    </source>
</evidence>
<evidence type="ECO:0000256" key="3">
    <source>
        <dbReference type="ARBA" id="ARBA00022538"/>
    </source>
</evidence>
<protein>
    <recommendedName>
        <fullName evidence="9">Potassium-transporting ATPase potassium-binding subunit</fullName>
    </recommendedName>
    <alternativeName>
        <fullName evidence="9">ATP phosphohydrolase [potassium-transporting] A chain</fullName>
    </alternativeName>
    <alternativeName>
        <fullName evidence="9">Potassium-binding and translocating subunit A</fullName>
    </alternativeName>
    <alternativeName>
        <fullName evidence="9">Potassium-translocating ATPase A chain</fullName>
    </alternativeName>
</protein>
<dbReference type="NCBIfam" id="TIGR00680">
    <property type="entry name" value="kdpA"/>
    <property type="match status" value="1"/>
</dbReference>
<keyword evidence="6 9" id="KW-1133">Transmembrane helix</keyword>
<feature type="transmembrane region" description="Helical" evidence="9">
    <location>
        <begin position="496"/>
        <end position="516"/>
    </location>
</feature>
<comment type="subunit">
    <text evidence="9">The system is composed of three essential subunits: KdpA, KdpB and KdpC.</text>
</comment>
<feature type="transmembrane region" description="Helical" evidence="9">
    <location>
        <begin position="133"/>
        <end position="155"/>
    </location>
</feature>
<feature type="transmembrane region" description="Helical" evidence="9">
    <location>
        <begin position="65"/>
        <end position="84"/>
    </location>
</feature>
<comment type="subcellular location">
    <subcellularLocation>
        <location evidence="9">Cell membrane</location>
        <topology evidence="9">Multi-pass membrane protein</topology>
    </subcellularLocation>
</comment>
<evidence type="ECO:0000256" key="1">
    <source>
        <dbReference type="ARBA" id="ARBA00022448"/>
    </source>
</evidence>
<dbReference type="PANTHER" id="PTHR30607">
    <property type="entry name" value="POTASSIUM-TRANSPORTING ATPASE A CHAIN"/>
    <property type="match status" value="1"/>
</dbReference>
<comment type="function">
    <text evidence="9">Part of the high-affinity ATP-driven potassium transport (or Kdp) system, which catalyzes the hydrolysis of ATP coupled with the electrogenic transport of potassium into the cytoplasm. This subunit binds the extracellular potassium ions and delivers the ions to the membrane domain of KdpB through an intramembrane tunnel.</text>
</comment>
<comment type="similarity">
    <text evidence="9">Belongs to the KdpA family.</text>
</comment>
<evidence type="ECO:0000256" key="7">
    <source>
        <dbReference type="ARBA" id="ARBA00023065"/>
    </source>
</evidence>
<feature type="transmembrane region" description="Helical" evidence="9">
    <location>
        <begin position="536"/>
        <end position="558"/>
    </location>
</feature>
<keyword evidence="2 9" id="KW-1003">Cell membrane</keyword>
<evidence type="ECO:0000256" key="9">
    <source>
        <dbReference type="HAMAP-Rule" id="MF_00275"/>
    </source>
</evidence>
<organism evidence="10 11">
    <name type="scientific">Dyadobacter arcticus</name>
    <dbReference type="NCBI Taxonomy" id="1078754"/>
    <lineage>
        <taxon>Bacteria</taxon>
        <taxon>Pseudomonadati</taxon>
        <taxon>Bacteroidota</taxon>
        <taxon>Cytophagia</taxon>
        <taxon>Cytophagales</taxon>
        <taxon>Spirosomataceae</taxon>
        <taxon>Dyadobacter</taxon>
    </lineage>
</organism>
<evidence type="ECO:0000256" key="6">
    <source>
        <dbReference type="ARBA" id="ARBA00022989"/>
    </source>
</evidence>
<comment type="caution">
    <text evidence="10">The sequence shown here is derived from an EMBL/GenBank/DDBJ whole genome shotgun (WGS) entry which is preliminary data.</text>
</comment>
<keyword evidence="3 9" id="KW-0633">Potassium transport</keyword>
<dbReference type="RefSeq" id="WP_167274551.1">
    <property type="nucleotide sequence ID" value="NZ_JAASQJ010000004.1"/>
</dbReference>
<keyword evidence="8 9" id="KW-0472">Membrane</keyword>
<feature type="transmembrane region" description="Helical" evidence="9">
    <location>
        <begin position="416"/>
        <end position="442"/>
    </location>
</feature>
<feature type="transmembrane region" description="Helical" evidence="9">
    <location>
        <begin position="175"/>
        <end position="193"/>
    </location>
</feature>
<dbReference type="InterPro" id="IPR004623">
    <property type="entry name" value="KdpA"/>
</dbReference>
<dbReference type="Proteomes" id="UP001179181">
    <property type="component" value="Unassembled WGS sequence"/>
</dbReference>
<keyword evidence="7 9" id="KW-0406">Ion transport</keyword>